<protein>
    <submittedName>
        <fullName evidence="2">Conjugal transfer protein TraB</fullName>
    </submittedName>
</protein>
<dbReference type="AlphaFoldDB" id="A0A5Q2MZV8"/>
<feature type="transmembrane region" description="Helical" evidence="1">
    <location>
        <begin position="247"/>
        <end position="266"/>
    </location>
</feature>
<sequence>MASQNVHHLERDGKKIILIGTAHVSPKSVEEVKEVIEQYKPDAVCVELCQARYQSITDADRWKKMDVVKVIKEGKAMMLLSNLILSSHQKRLARKFGIKPGQEMIQGIESAKEVNATLCLADRDIQSTMLRLWRSMGFVGKMQLMMQLLFSLFSNDDMTEEELEKMKGQDMLASVLEELSRSFPLFKTILIDERDQYLAEKIKTAPGSTVVAVLGAAHIPGVKKELDRDHDLKKLSKVPASSSVGKYIGWAIPLVILAVIASTFSIDQATGIDQMISWILWNGSLAALGTLIALGHPLSILVAFMAAPISSLSPLLAAGWFAGLTEAILRKPKVQDFENMSEDVYSLKGFWRNKVTRILLVVVLANIGSSLGTIIGGADVIRQFINTVF</sequence>
<dbReference type="InterPro" id="IPR002816">
    <property type="entry name" value="TraB/PrgY/GumN_fam"/>
</dbReference>
<accession>A0A5Q2MZV8</accession>
<feature type="transmembrane region" description="Helical" evidence="1">
    <location>
        <begin position="278"/>
        <end position="294"/>
    </location>
</feature>
<dbReference type="Proteomes" id="UP000366051">
    <property type="component" value="Chromosome"/>
</dbReference>
<keyword evidence="3" id="KW-1185">Reference proteome</keyword>
<evidence type="ECO:0000256" key="1">
    <source>
        <dbReference type="SAM" id="Phobius"/>
    </source>
</evidence>
<dbReference type="KEGG" id="hcv:FTV88_2200"/>
<dbReference type="Pfam" id="PF01963">
    <property type="entry name" value="TraB_PrgY_gumN"/>
    <property type="match status" value="1"/>
</dbReference>
<dbReference type="InterPro" id="IPR046345">
    <property type="entry name" value="TraB_PrgY-like"/>
</dbReference>
<dbReference type="OrthoDB" id="9809330at2"/>
<dbReference type="PANTHER" id="PTHR21530:SF7">
    <property type="entry name" value="TRAB DOMAIN-CONTAINING PROTEIN"/>
    <property type="match status" value="1"/>
</dbReference>
<evidence type="ECO:0000313" key="3">
    <source>
        <dbReference type="Proteomes" id="UP000366051"/>
    </source>
</evidence>
<organism evidence="2 3">
    <name type="scientific">Heliorestis convoluta</name>
    <dbReference type="NCBI Taxonomy" id="356322"/>
    <lineage>
        <taxon>Bacteria</taxon>
        <taxon>Bacillati</taxon>
        <taxon>Bacillota</taxon>
        <taxon>Clostridia</taxon>
        <taxon>Eubacteriales</taxon>
        <taxon>Heliobacteriaceae</taxon>
        <taxon>Heliorestis</taxon>
    </lineage>
</organism>
<dbReference type="EMBL" id="CP045875">
    <property type="protein sequence ID" value="QGG48298.1"/>
    <property type="molecule type" value="Genomic_DNA"/>
</dbReference>
<feature type="transmembrane region" description="Helical" evidence="1">
    <location>
        <begin position="300"/>
        <end position="323"/>
    </location>
</feature>
<feature type="transmembrane region" description="Helical" evidence="1">
    <location>
        <begin position="358"/>
        <end position="381"/>
    </location>
</feature>
<dbReference type="CDD" id="cd14726">
    <property type="entry name" value="TraB_PrgY-like"/>
    <property type="match status" value="1"/>
</dbReference>
<dbReference type="InterPro" id="IPR005230">
    <property type="entry name" value="TraB_bac"/>
</dbReference>
<dbReference type="PANTHER" id="PTHR21530">
    <property type="entry name" value="PHEROMONE SHUTDOWN PROTEIN"/>
    <property type="match status" value="1"/>
</dbReference>
<gene>
    <name evidence="2" type="primary">traB</name>
    <name evidence="2" type="ORF">FTV88_2200</name>
</gene>
<keyword evidence="1" id="KW-0812">Transmembrane</keyword>
<dbReference type="RefSeq" id="WP_153725518.1">
    <property type="nucleotide sequence ID" value="NZ_CP045875.1"/>
</dbReference>
<proteinExistence type="predicted"/>
<keyword evidence="1" id="KW-0472">Membrane</keyword>
<keyword evidence="1" id="KW-1133">Transmembrane helix</keyword>
<evidence type="ECO:0000313" key="2">
    <source>
        <dbReference type="EMBL" id="QGG48298.1"/>
    </source>
</evidence>
<reference evidence="3" key="1">
    <citation type="submission" date="2019-11" db="EMBL/GenBank/DDBJ databases">
        <title>Genome sequence of Heliorestis convoluta strain HH, an alkaliphilic and minimalistic phototrophic bacterium from a soda lake in Egypt.</title>
        <authorList>
            <person name="Dewey E.D."/>
            <person name="Stokes L.M."/>
            <person name="Burchell B.M."/>
            <person name="Shaffer K.N."/>
            <person name="Huntington A.M."/>
            <person name="Baker J.M."/>
            <person name="Nadendla S."/>
            <person name="Giglio M.G."/>
            <person name="Touchman J.W."/>
            <person name="Blankenship R.E."/>
            <person name="Madigan M.T."/>
            <person name="Sattley W.M."/>
        </authorList>
    </citation>
    <scope>NUCLEOTIDE SEQUENCE [LARGE SCALE GENOMIC DNA]</scope>
    <source>
        <strain evidence="3">HH</strain>
    </source>
</reference>
<dbReference type="NCBIfam" id="TIGR00261">
    <property type="entry name" value="traB"/>
    <property type="match status" value="1"/>
</dbReference>
<name>A0A5Q2MZV8_9FIRM</name>